<feature type="transmembrane region" description="Helical" evidence="2">
    <location>
        <begin position="220"/>
        <end position="238"/>
    </location>
</feature>
<dbReference type="EMBL" id="CP129675">
    <property type="protein sequence ID" value="XDS46785.1"/>
    <property type="molecule type" value="Genomic_DNA"/>
</dbReference>
<gene>
    <name evidence="3" type="ORF">QN217_01150</name>
</gene>
<feature type="transmembrane region" description="Helical" evidence="2">
    <location>
        <begin position="456"/>
        <end position="475"/>
    </location>
</feature>
<evidence type="ECO:0000256" key="2">
    <source>
        <dbReference type="SAM" id="Phobius"/>
    </source>
</evidence>
<reference evidence="3" key="1">
    <citation type="submission" date="2023-07" db="EMBL/GenBank/DDBJ databases">
        <title>Bifidobacterium aquikefiriaerophilum sp. nov. and Bifidobacterium eccum sp. nov., isolated from water kefir.</title>
        <authorList>
            <person name="Breselge S."/>
            <person name="Bellassi P."/>
            <person name="Barcenilla C."/>
            <person name="Alvarez-Ordonez A."/>
            <person name="Morelli L."/>
            <person name="Cotter P.D."/>
        </authorList>
    </citation>
    <scope>NUCLEOTIDE SEQUENCE</scope>
    <source>
        <strain evidence="3">WK048_4_13</strain>
    </source>
</reference>
<organism evidence="3">
    <name type="scientific">Bifidobacterium fermentum</name>
    <dbReference type="NCBI Taxonomy" id="3059035"/>
    <lineage>
        <taxon>Bacteria</taxon>
        <taxon>Bacillati</taxon>
        <taxon>Actinomycetota</taxon>
        <taxon>Actinomycetes</taxon>
        <taxon>Bifidobacteriales</taxon>
        <taxon>Bifidobacteriaceae</taxon>
        <taxon>Bifidobacterium</taxon>
    </lineage>
</organism>
<keyword evidence="2" id="KW-0812">Transmembrane</keyword>
<protein>
    <submittedName>
        <fullName evidence="3">DUF2142 domain-containing protein</fullName>
    </submittedName>
</protein>
<dbReference type="Pfam" id="PF09913">
    <property type="entry name" value="DUF2142"/>
    <property type="match status" value="1"/>
</dbReference>
<evidence type="ECO:0000256" key="1">
    <source>
        <dbReference type="SAM" id="MobiDB-lite"/>
    </source>
</evidence>
<dbReference type="AlphaFoldDB" id="A0AB39UDN6"/>
<sequence length="500" mass="56033">MGADTQGSERTMPSGAGPGLAIKPARSHDRSQSFRDRHRRLMRAIPVLVFVMLCLSESAWFMARLGPLTSPDPDMHGPTIYSLATGRIFSPVHREVDAFGNPVKRQSLSGDSQFLFLGGKRNILDMDAIQLSLKGDPGTWQQRLSNNQPRQQVSIPDRHHANRSNQYFPLLYLPQAIGLRTAMWSGMTPYSSWQMARITNVIVFMLLWGTAICMIPRGKWVLAVIGGMPSIVFLASSLMSDGNIIALCGIFAAIVLKCIETNRPLARSGRFIVGLLFLLLLYSKILYAVPVLVLLLLPHRLMTAKVKAGILLVPMAVFAATYMPWSMHFGGMLAIGNIARNTHQMIAHPLHTAMVILRSMTNLPHMFVHQPIWFLPQFIVLLAAWLFSLICVLSRNQSVAAYRRGPWQWLSENRYFAGMLVLCFISIFMMYGALALTWNNLQALNADRLGAFQVRYIYPLLSLSTFALVSDARCVDNREFMPRLQPSHDRTCYLKGGEAL</sequence>
<dbReference type="RefSeq" id="WP_369343153.1">
    <property type="nucleotide sequence ID" value="NZ_CP129675.1"/>
</dbReference>
<keyword evidence="2" id="KW-1133">Transmembrane helix</keyword>
<proteinExistence type="predicted"/>
<feature type="transmembrane region" description="Helical" evidence="2">
    <location>
        <begin position="373"/>
        <end position="394"/>
    </location>
</feature>
<feature type="transmembrane region" description="Helical" evidence="2">
    <location>
        <begin position="415"/>
        <end position="436"/>
    </location>
</feature>
<feature type="transmembrane region" description="Helical" evidence="2">
    <location>
        <begin position="44"/>
        <end position="63"/>
    </location>
</feature>
<dbReference type="InterPro" id="IPR018674">
    <property type="entry name" value="DUF2142_membrane"/>
</dbReference>
<feature type="transmembrane region" description="Helical" evidence="2">
    <location>
        <begin position="271"/>
        <end position="296"/>
    </location>
</feature>
<accession>A0AB39UDN6</accession>
<evidence type="ECO:0000313" key="3">
    <source>
        <dbReference type="EMBL" id="XDS46785.1"/>
    </source>
</evidence>
<feature type="region of interest" description="Disordered" evidence="1">
    <location>
        <begin position="1"/>
        <end position="34"/>
    </location>
</feature>
<keyword evidence="2" id="KW-0472">Membrane</keyword>
<feature type="transmembrane region" description="Helical" evidence="2">
    <location>
        <begin position="193"/>
        <end position="213"/>
    </location>
</feature>
<name>A0AB39UDN6_9BIFI</name>
<feature type="transmembrane region" description="Helical" evidence="2">
    <location>
        <begin position="308"/>
        <end position="325"/>
    </location>
</feature>
<feature type="compositionally biased region" description="Polar residues" evidence="1">
    <location>
        <begin position="1"/>
        <end position="11"/>
    </location>
</feature>